<protein>
    <submittedName>
        <fullName evidence="5">Putative CBS domain-containing protein</fullName>
    </submittedName>
</protein>
<dbReference type="InterPro" id="IPR000644">
    <property type="entry name" value="CBS_dom"/>
</dbReference>
<dbReference type="Pfam" id="PF00571">
    <property type="entry name" value="CBS"/>
    <property type="match status" value="1"/>
</dbReference>
<dbReference type="Gene3D" id="3.10.580.10">
    <property type="entry name" value="CBS-domain"/>
    <property type="match status" value="2"/>
</dbReference>
<dbReference type="InterPro" id="IPR050511">
    <property type="entry name" value="AMPK_gamma/SDS23_families"/>
</dbReference>
<evidence type="ECO:0000256" key="3">
    <source>
        <dbReference type="PROSITE-ProRule" id="PRU00703"/>
    </source>
</evidence>
<reference evidence="6" key="1">
    <citation type="journal article" date="2020" name="Nat. Commun.">
        <title>Genome sequence of the cluster root forming white lupin.</title>
        <authorList>
            <person name="Hufnagel B."/>
            <person name="Marques A."/>
            <person name="Soriano A."/>
            <person name="Marques L."/>
            <person name="Divol F."/>
            <person name="Doumas P."/>
            <person name="Sallet E."/>
            <person name="Mancinotti D."/>
            <person name="Carrere S."/>
            <person name="Marande W."/>
            <person name="Arribat S."/>
            <person name="Keller J."/>
            <person name="Huneau C."/>
            <person name="Blein T."/>
            <person name="Aime D."/>
            <person name="Laguerre M."/>
            <person name="Taylor J."/>
            <person name="Schubert V."/>
            <person name="Nelson M."/>
            <person name="Geu-Flores F."/>
            <person name="Crespi M."/>
            <person name="Gallardo-Guerrero K."/>
            <person name="Delaux P.-M."/>
            <person name="Salse J."/>
            <person name="Berges H."/>
            <person name="Guyot R."/>
            <person name="Gouzy J."/>
            <person name="Peret B."/>
        </authorList>
    </citation>
    <scope>NUCLEOTIDE SEQUENCE [LARGE SCALE GENOMIC DNA]</scope>
    <source>
        <strain evidence="6">cv. Amiga</strain>
    </source>
</reference>
<accession>A0A6A4NKW8</accession>
<dbReference type="Proteomes" id="UP000447434">
    <property type="component" value="Chromosome 22"/>
</dbReference>
<dbReference type="GO" id="GO:0005634">
    <property type="term" value="C:nucleus"/>
    <property type="evidence" value="ECO:0007669"/>
    <property type="project" value="TreeGrafter"/>
</dbReference>
<evidence type="ECO:0000256" key="2">
    <source>
        <dbReference type="ARBA" id="ARBA00023122"/>
    </source>
</evidence>
<name>A0A6A4NKW8_LUPAL</name>
<dbReference type="EMBL" id="WOCE01000022">
    <property type="protein sequence ID" value="KAE9588009.1"/>
    <property type="molecule type" value="Genomic_DNA"/>
</dbReference>
<dbReference type="GO" id="GO:0005737">
    <property type="term" value="C:cytoplasm"/>
    <property type="evidence" value="ECO:0007669"/>
    <property type="project" value="TreeGrafter"/>
</dbReference>
<evidence type="ECO:0000313" key="6">
    <source>
        <dbReference type="Proteomes" id="UP000447434"/>
    </source>
</evidence>
<gene>
    <name evidence="5" type="ORF">Lalb_Chr22g0350841</name>
</gene>
<dbReference type="InterPro" id="IPR046342">
    <property type="entry name" value="CBS_dom_sf"/>
</dbReference>
<sequence>MLPLYFSTTSTHHLYIHKHFLVSHFKPPTTINMQQQQQPKKQRSESMKEKKVRDLMVNKKRLVEVPYNASLAHTMNTLVANMVTAVPVAAPPGQWIGAGGSMVVKCDKQRKTTRKHYIGMVTMLDIVAHIAGDDHDDVTNDLDQKMNVSVSSIIGHSFEGLSLWTLNPNTSLLDCMEVFGRGIHRAMVPVDGEMENVSSGLELVEAASSYQMLTQMDVLKFLKDNASGELQNILARSVQDLGADTEMIYAITHSTKLIDAIKCLKSAMLNAVPIVRASDLREDDHMQLINGRCKKLIGTFSVTDLRGCYLTTLKSWLGISALAFTEEVATSPLFTASDTERSDTCRRELVTCYAESPIYDVIDKVVTKHVHRVWVVDHEGLLVGVVSLTDIIRVI</sequence>
<evidence type="ECO:0000256" key="1">
    <source>
        <dbReference type="ARBA" id="ARBA00022737"/>
    </source>
</evidence>
<dbReference type="AlphaFoldDB" id="A0A6A4NKW8"/>
<dbReference type="OrthoDB" id="449052at2759"/>
<comment type="caution">
    <text evidence="5">The sequence shown here is derived from an EMBL/GenBank/DDBJ whole genome shotgun (WGS) entry which is preliminary data.</text>
</comment>
<dbReference type="SUPFAM" id="SSF54631">
    <property type="entry name" value="CBS-domain pair"/>
    <property type="match status" value="2"/>
</dbReference>
<dbReference type="PANTHER" id="PTHR13780:SF101">
    <property type="entry name" value="SNF1-RELATED PROTEIN KINASE REGULATORY SUBUNIT GAMMA-LIKE PV42A"/>
    <property type="match status" value="1"/>
</dbReference>
<evidence type="ECO:0000259" key="4">
    <source>
        <dbReference type="PROSITE" id="PS51371"/>
    </source>
</evidence>
<dbReference type="PANTHER" id="PTHR13780">
    <property type="entry name" value="AMP-ACTIVATED PROTEIN KINASE, GAMMA REGULATORY SUBUNIT"/>
    <property type="match status" value="1"/>
</dbReference>
<dbReference type="SMART" id="SM00116">
    <property type="entry name" value="CBS"/>
    <property type="match status" value="1"/>
</dbReference>
<keyword evidence="1" id="KW-0677">Repeat</keyword>
<dbReference type="PROSITE" id="PS51371">
    <property type="entry name" value="CBS"/>
    <property type="match status" value="1"/>
</dbReference>
<organism evidence="5 6">
    <name type="scientific">Lupinus albus</name>
    <name type="common">White lupine</name>
    <name type="synonym">Lupinus termis</name>
    <dbReference type="NCBI Taxonomy" id="3870"/>
    <lineage>
        <taxon>Eukaryota</taxon>
        <taxon>Viridiplantae</taxon>
        <taxon>Streptophyta</taxon>
        <taxon>Embryophyta</taxon>
        <taxon>Tracheophyta</taxon>
        <taxon>Spermatophyta</taxon>
        <taxon>Magnoliopsida</taxon>
        <taxon>eudicotyledons</taxon>
        <taxon>Gunneridae</taxon>
        <taxon>Pentapetalae</taxon>
        <taxon>rosids</taxon>
        <taxon>fabids</taxon>
        <taxon>Fabales</taxon>
        <taxon>Fabaceae</taxon>
        <taxon>Papilionoideae</taxon>
        <taxon>50 kb inversion clade</taxon>
        <taxon>genistoids sensu lato</taxon>
        <taxon>core genistoids</taxon>
        <taxon>Genisteae</taxon>
        <taxon>Lupinus</taxon>
    </lineage>
</organism>
<proteinExistence type="predicted"/>
<keyword evidence="6" id="KW-1185">Reference proteome</keyword>
<keyword evidence="2 3" id="KW-0129">CBS domain</keyword>
<feature type="domain" description="CBS" evidence="4">
    <location>
        <begin position="345"/>
        <end position="395"/>
    </location>
</feature>
<evidence type="ECO:0000313" key="5">
    <source>
        <dbReference type="EMBL" id="KAE9588009.1"/>
    </source>
</evidence>